<gene>
    <name evidence="3" type="ORF">ACFSL2_20900</name>
</gene>
<keyword evidence="1" id="KW-0238">DNA-binding</keyword>
<evidence type="ECO:0000313" key="3">
    <source>
        <dbReference type="EMBL" id="MFD2027967.1"/>
    </source>
</evidence>
<accession>A0ABW4VCL4</accession>
<dbReference type="Gene3D" id="1.10.1660.10">
    <property type="match status" value="1"/>
</dbReference>
<evidence type="ECO:0000256" key="1">
    <source>
        <dbReference type="ARBA" id="ARBA00023125"/>
    </source>
</evidence>
<dbReference type="Pfam" id="PF13411">
    <property type="entry name" value="MerR_1"/>
    <property type="match status" value="1"/>
</dbReference>
<evidence type="ECO:0000313" key="4">
    <source>
        <dbReference type="Proteomes" id="UP001597338"/>
    </source>
</evidence>
<dbReference type="Pfam" id="PF02767">
    <property type="entry name" value="DNA_pol3_beta_2"/>
    <property type="match status" value="1"/>
</dbReference>
<dbReference type="EMBL" id="JBHUHF010000001">
    <property type="protein sequence ID" value="MFD2027967.1"/>
    <property type="molecule type" value="Genomic_DNA"/>
</dbReference>
<dbReference type="InterPro" id="IPR047057">
    <property type="entry name" value="MerR_fam"/>
</dbReference>
<dbReference type="InterPro" id="IPR009061">
    <property type="entry name" value="DNA-bd_dom_put_sf"/>
</dbReference>
<comment type="caution">
    <text evidence="3">The sequence shown here is derived from an EMBL/GenBank/DDBJ whole genome shotgun (WGS) entry which is preliminary data.</text>
</comment>
<keyword evidence="4" id="KW-1185">Reference proteome</keyword>
<name>A0ABW4VCL4_9MICO</name>
<dbReference type="PANTHER" id="PTHR30204">
    <property type="entry name" value="REDOX-CYCLING DRUG-SENSING TRANSCRIPTIONAL ACTIVATOR SOXR"/>
    <property type="match status" value="1"/>
</dbReference>
<dbReference type="SUPFAM" id="SSF46955">
    <property type="entry name" value="Putative DNA-binding domain"/>
    <property type="match status" value="1"/>
</dbReference>
<proteinExistence type="predicted"/>
<reference evidence="4" key="1">
    <citation type="journal article" date="2019" name="Int. J. Syst. Evol. Microbiol.">
        <title>The Global Catalogue of Microorganisms (GCM) 10K type strain sequencing project: providing services to taxonomists for standard genome sequencing and annotation.</title>
        <authorList>
            <consortium name="The Broad Institute Genomics Platform"/>
            <consortium name="The Broad Institute Genome Sequencing Center for Infectious Disease"/>
            <person name="Wu L."/>
            <person name="Ma J."/>
        </authorList>
    </citation>
    <scope>NUCLEOTIDE SEQUENCE [LARGE SCALE GENOMIC DNA]</scope>
    <source>
        <strain evidence="4">CCM 7043</strain>
    </source>
</reference>
<dbReference type="RefSeq" id="WP_377199683.1">
    <property type="nucleotide sequence ID" value="NZ_JBHUHF010000001.1"/>
</dbReference>
<feature type="domain" description="HTH merR-type" evidence="2">
    <location>
        <begin position="1"/>
        <end position="75"/>
    </location>
</feature>
<evidence type="ECO:0000259" key="2">
    <source>
        <dbReference type="PROSITE" id="PS50937"/>
    </source>
</evidence>
<dbReference type="PROSITE" id="PS50937">
    <property type="entry name" value="HTH_MERR_2"/>
    <property type="match status" value="1"/>
</dbReference>
<dbReference type="CDD" id="cd01107">
    <property type="entry name" value="HTH_BmrR"/>
    <property type="match status" value="1"/>
</dbReference>
<dbReference type="Gene3D" id="3.10.150.10">
    <property type="entry name" value="DNA Polymerase III, subunit A, domain 2"/>
    <property type="match status" value="1"/>
</dbReference>
<dbReference type="InterPro" id="IPR046938">
    <property type="entry name" value="DNA_clamp_sf"/>
</dbReference>
<dbReference type="InterPro" id="IPR022637">
    <property type="entry name" value="DNA_polIII_beta_cen"/>
</dbReference>
<organism evidence="3 4">
    <name type="scientific">Promicromonospora aerolata</name>
    <dbReference type="NCBI Taxonomy" id="195749"/>
    <lineage>
        <taxon>Bacteria</taxon>
        <taxon>Bacillati</taxon>
        <taxon>Actinomycetota</taxon>
        <taxon>Actinomycetes</taxon>
        <taxon>Micrococcales</taxon>
        <taxon>Promicromonosporaceae</taxon>
        <taxon>Promicromonospora</taxon>
    </lineage>
</organism>
<dbReference type="Proteomes" id="UP001597338">
    <property type="component" value="Unassembled WGS sequence"/>
</dbReference>
<dbReference type="InterPro" id="IPR000551">
    <property type="entry name" value="MerR-type_HTH_dom"/>
</dbReference>
<dbReference type="SUPFAM" id="SSF55979">
    <property type="entry name" value="DNA clamp"/>
    <property type="match status" value="1"/>
</dbReference>
<dbReference type="SMART" id="SM00422">
    <property type="entry name" value="HTH_MERR"/>
    <property type="match status" value="1"/>
</dbReference>
<dbReference type="PANTHER" id="PTHR30204:SF97">
    <property type="entry name" value="MERR FAMILY REGULATORY PROTEIN"/>
    <property type="match status" value="1"/>
</dbReference>
<protein>
    <submittedName>
        <fullName evidence="3">MerR family transcriptional regulator</fullName>
    </submittedName>
</protein>
<sequence>MHEHLRSIGAVARESGLPVSALRFYDAAGVLRPAWTDPGTGYRWYSPDQVEQARLVARLRQVEMPLADLAAVLGSRHRPAEALTVLERHQQGLEARFAEVRTHLSDARGLLADPPATRFEVPAGELARALASVRYAVASDPGRPALTGILLDCSGGTLRLVACDRARLAVASVAVRHVAGPPVRFVAPLATLAGLPDGGSGAPGGAGPDEASAPVVGVELRVDRAAFRVAGAEPVVTAPVAAEYPDYEALLRASWVREAQIPASDLVSRVVDDASGAGSGPATTPGVPDVVAVLLRDSGVDVVRPSVPGAVVFDRAYLLEALAALRGDSVTLALDAVRQVLAMVCLARPEDRSLLMPVRPRSVTGTGRPSR</sequence>